<dbReference type="InterPro" id="IPR027417">
    <property type="entry name" value="P-loop_NTPase"/>
</dbReference>
<name>A0AAD9Z2X8_9LECA</name>
<gene>
    <name evidence="2" type="ORF">OEA41_009310</name>
</gene>
<feature type="compositionally biased region" description="Acidic residues" evidence="1">
    <location>
        <begin position="68"/>
        <end position="84"/>
    </location>
</feature>
<dbReference type="Gene3D" id="3.40.50.300">
    <property type="entry name" value="P-loop containing nucleotide triphosphate hydrolases"/>
    <property type="match status" value="1"/>
</dbReference>
<dbReference type="Proteomes" id="UP001276659">
    <property type="component" value="Unassembled WGS sequence"/>
</dbReference>
<organism evidence="2 3">
    <name type="scientific">Lepraria neglecta</name>
    <dbReference type="NCBI Taxonomy" id="209136"/>
    <lineage>
        <taxon>Eukaryota</taxon>
        <taxon>Fungi</taxon>
        <taxon>Dikarya</taxon>
        <taxon>Ascomycota</taxon>
        <taxon>Pezizomycotina</taxon>
        <taxon>Lecanoromycetes</taxon>
        <taxon>OSLEUM clade</taxon>
        <taxon>Lecanoromycetidae</taxon>
        <taxon>Lecanorales</taxon>
        <taxon>Lecanorineae</taxon>
        <taxon>Stereocaulaceae</taxon>
        <taxon>Lepraria</taxon>
    </lineage>
</organism>
<dbReference type="AlphaFoldDB" id="A0AAD9Z2X8"/>
<feature type="region of interest" description="Disordered" evidence="1">
    <location>
        <begin position="60"/>
        <end position="86"/>
    </location>
</feature>
<evidence type="ECO:0000313" key="3">
    <source>
        <dbReference type="Proteomes" id="UP001276659"/>
    </source>
</evidence>
<keyword evidence="3" id="KW-1185">Reference proteome</keyword>
<dbReference type="SUPFAM" id="SSF52540">
    <property type="entry name" value="P-loop containing nucleoside triphosphate hydrolases"/>
    <property type="match status" value="1"/>
</dbReference>
<evidence type="ECO:0000313" key="2">
    <source>
        <dbReference type="EMBL" id="KAK3169926.1"/>
    </source>
</evidence>
<dbReference type="EMBL" id="JASNWA010000009">
    <property type="protein sequence ID" value="KAK3169926.1"/>
    <property type="molecule type" value="Genomic_DNA"/>
</dbReference>
<accession>A0AAD9Z2X8</accession>
<reference evidence="2" key="1">
    <citation type="submission" date="2022-11" db="EMBL/GenBank/DDBJ databases">
        <title>Chromosomal genome sequence assembly and mating type (MAT) locus characterization of the leprose asexual lichenized fungus Lepraria neglecta (Nyl.) Erichsen.</title>
        <authorList>
            <person name="Allen J.L."/>
            <person name="Pfeffer B."/>
        </authorList>
    </citation>
    <scope>NUCLEOTIDE SEQUENCE</scope>
    <source>
        <strain evidence="2">Allen 5258</strain>
    </source>
</reference>
<comment type="caution">
    <text evidence="2">The sequence shown here is derived from an EMBL/GenBank/DDBJ whole genome shotgun (WGS) entry which is preliminary data.</text>
</comment>
<proteinExistence type="predicted"/>
<sequence length="296" mass="33506">MLDTSHPVPIGSHYFEAHLLLAVALGEEQLTICEHLSLIHAQTSADPALFVKQEPHSPLRATKLLTPDADESSEEDDGEDENEDEFHGLYDEDGIDEEFKDKLEAMRRGLRKPYIGANEDPPDLPAYHPSFAKVERICEELFAGAAELLKTSDYQDKYTEWLMRKIQRHQAIAYPAPKKISLVGDSGVGKSFLINSILDTHNLAAYIEPFYAEIELFNRKEIKEILSGHLQVYYEYHCNRAEDLTGDVLETAQLDADTGSNVFEALFADKEEFRDQESSRKFLETTTSSVDTKVLH</sequence>
<evidence type="ECO:0000256" key="1">
    <source>
        <dbReference type="SAM" id="MobiDB-lite"/>
    </source>
</evidence>
<protein>
    <submittedName>
        <fullName evidence="2">Uncharacterized protein</fullName>
    </submittedName>
</protein>